<evidence type="ECO:0000256" key="3">
    <source>
        <dbReference type="ARBA" id="ARBA00013592"/>
    </source>
</evidence>
<dbReference type="Gene3D" id="2.40.128.20">
    <property type="match status" value="1"/>
</dbReference>
<dbReference type="OMA" id="GWKHWTE"/>
<keyword evidence="4" id="KW-0845">Vitamin A</keyword>
<gene>
    <name evidence="8" type="primary">rbp2b</name>
</gene>
<dbReference type="AlphaFoldDB" id="A0A665UZ64"/>
<dbReference type="InterPro" id="IPR012674">
    <property type="entry name" value="Calycin"/>
</dbReference>
<evidence type="ECO:0000313" key="9">
    <source>
        <dbReference type="Proteomes" id="UP000472264"/>
    </source>
</evidence>
<reference evidence="8" key="3">
    <citation type="submission" date="2025-09" db="UniProtKB">
        <authorList>
            <consortium name="Ensembl"/>
        </authorList>
    </citation>
    <scope>IDENTIFICATION</scope>
</reference>
<evidence type="ECO:0000313" key="8">
    <source>
        <dbReference type="Ensembl" id="ENSENLP00000024953.1"/>
    </source>
</evidence>
<keyword evidence="9" id="KW-1185">Reference proteome</keyword>
<name>A0A665UZ64_ECHNA</name>
<organism evidence="8 9">
    <name type="scientific">Echeneis naucrates</name>
    <name type="common">Live sharksucker</name>
    <dbReference type="NCBI Taxonomy" id="173247"/>
    <lineage>
        <taxon>Eukaryota</taxon>
        <taxon>Metazoa</taxon>
        <taxon>Chordata</taxon>
        <taxon>Craniata</taxon>
        <taxon>Vertebrata</taxon>
        <taxon>Euteleostomi</taxon>
        <taxon>Actinopterygii</taxon>
        <taxon>Neopterygii</taxon>
        <taxon>Teleostei</taxon>
        <taxon>Neoteleostei</taxon>
        <taxon>Acanthomorphata</taxon>
        <taxon>Carangaria</taxon>
        <taxon>Carangiformes</taxon>
        <taxon>Echeneidae</taxon>
        <taxon>Echeneis</taxon>
    </lineage>
</organism>
<evidence type="ECO:0000256" key="1">
    <source>
        <dbReference type="ARBA" id="ARBA00003699"/>
    </source>
</evidence>
<reference evidence="8" key="1">
    <citation type="submission" date="2021-04" db="EMBL/GenBank/DDBJ databases">
        <authorList>
            <consortium name="Wellcome Sanger Institute Data Sharing"/>
        </authorList>
    </citation>
    <scope>NUCLEOTIDE SEQUENCE [LARGE SCALE GENOMIC DNA]</scope>
</reference>
<feature type="domain" description="Lipocalin/cytosolic fatty-acid binding" evidence="7">
    <location>
        <begin position="6"/>
        <end position="143"/>
    </location>
</feature>
<evidence type="ECO:0000256" key="6">
    <source>
        <dbReference type="ARBA" id="ARBA00030108"/>
    </source>
</evidence>
<dbReference type="PANTHER" id="PTHR11955">
    <property type="entry name" value="FATTY ACID BINDING PROTEIN"/>
    <property type="match status" value="1"/>
</dbReference>
<dbReference type="InterPro" id="IPR031259">
    <property type="entry name" value="ILBP"/>
</dbReference>
<dbReference type="SUPFAM" id="SSF50814">
    <property type="entry name" value="Lipocalins"/>
    <property type="match status" value="1"/>
</dbReference>
<dbReference type="GO" id="GO:0016918">
    <property type="term" value="F:retinal binding"/>
    <property type="evidence" value="ECO:0007669"/>
    <property type="project" value="UniProtKB-KW"/>
</dbReference>
<dbReference type="PRINTS" id="PR00178">
    <property type="entry name" value="FATTYACIDBP"/>
</dbReference>
<evidence type="ECO:0000256" key="5">
    <source>
        <dbReference type="ARBA" id="ARBA00023072"/>
    </source>
</evidence>
<proteinExistence type="inferred from homology"/>
<reference evidence="8" key="2">
    <citation type="submission" date="2025-08" db="UniProtKB">
        <authorList>
            <consortium name="Ensembl"/>
        </authorList>
    </citation>
    <scope>IDENTIFICATION</scope>
</reference>
<dbReference type="InParanoid" id="A0A665UZ64"/>
<comment type="similarity">
    <text evidence="2">Belongs to the calycin superfamily. Fatty-acid binding protein (FABP) family.</text>
</comment>
<dbReference type="Proteomes" id="UP000472264">
    <property type="component" value="Chromosome 17"/>
</dbReference>
<accession>A0A665UZ64</accession>
<evidence type="ECO:0000256" key="2">
    <source>
        <dbReference type="ARBA" id="ARBA00008390"/>
    </source>
</evidence>
<dbReference type="Ensembl" id="ENSENLT00000025753.1">
    <property type="protein sequence ID" value="ENSENLP00000024953.1"/>
    <property type="gene ID" value="ENSENLG00000011210.1"/>
</dbReference>
<protein>
    <recommendedName>
        <fullName evidence="3">Cellular retinoic acid-binding protein 1</fullName>
    </recommendedName>
    <alternativeName>
        <fullName evidence="6">Cellular retinoic acid-binding protein I</fullName>
    </alternativeName>
</protein>
<dbReference type="GO" id="GO:0019841">
    <property type="term" value="F:retinol binding"/>
    <property type="evidence" value="ECO:0007669"/>
    <property type="project" value="UniProtKB-KW"/>
</dbReference>
<sequence>MPTDFSGKWILETNEKFEEYLKALSMKPFILMGLICLYMAVENPLSLSQTKLVVQDGDNFDFKTPSTFRNYELAFTVGVKFNEYTKGLDIRNVKSLVTWEGNKLVCTQKGEKANRGWKHWLEGDKLYLELQCEDVVCLQVFKRKE</sequence>
<dbReference type="InterPro" id="IPR000463">
    <property type="entry name" value="Fatty_acid-bd"/>
</dbReference>
<evidence type="ECO:0000259" key="7">
    <source>
        <dbReference type="Pfam" id="PF00061"/>
    </source>
</evidence>
<evidence type="ECO:0000256" key="4">
    <source>
        <dbReference type="ARBA" id="ARBA00022893"/>
    </source>
</evidence>
<dbReference type="FunFam" id="2.40.128.20:FF:000001">
    <property type="entry name" value="Fatty acid-binding protein, adipocyte"/>
    <property type="match status" value="1"/>
</dbReference>
<comment type="function">
    <text evidence="1">Cytosolic CRABPs may regulate the access of retinoic acid to the nuclear retinoic acid receptors.</text>
</comment>
<dbReference type="Pfam" id="PF00061">
    <property type="entry name" value="Lipocalin"/>
    <property type="match status" value="1"/>
</dbReference>
<keyword evidence="5" id="KW-0683">Retinol-binding</keyword>
<dbReference type="InterPro" id="IPR000566">
    <property type="entry name" value="Lipocln_cytosolic_FA-bd_dom"/>
</dbReference>